<name>A0A4Q5LQX3_9SPHI</name>
<gene>
    <name evidence="2" type="ORF">EWM62_00150</name>
</gene>
<accession>A0A4Q5LQX3</accession>
<dbReference type="EMBL" id="SEWG01000001">
    <property type="protein sequence ID" value="RYU91891.1"/>
    <property type="molecule type" value="Genomic_DNA"/>
</dbReference>
<comment type="caution">
    <text evidence="2">The sequence shown here is derived from an EMBL/GenBank/DDBJ whole genome shotgun (WGS) entry which is preliminary data.</text>
</comment>
<protein>
    <submittedName>
        <fullName evidence="2">Uncharacterized protein</fullName>
    </submittedName>
</protein>
<dbReference type="AlphaFoldDB" id="A0A4Q5LQX3"/>
<keyword evidence="3" id="KW-1185">Reference proteome</keyword>
<feature type="signal peptide" evidence="1">
    <location>
        <begin position="1"/>
        <end position="20"/>
    </location>
</feature>
<evidence type="ECO:0000313" key="3">
    <source>
        <dbReference type="Proteomes" id="UP000293331"/>
    </source>
</evidence>
<dbReference type="RefSeq" id="WP_129874621.1">
    <property type="nucleotide sequence ID" value="NZ_SEWG01000001.1"/>
</dbReference>
<keyword evidence="1" id="KW-0732">Signal</keyword>
<sequence length="74" mass="8211">MMKKIFCLTMLVMLATTVFAQQPKFKVLAFYTTTVESDHVDFANDAIKHFTALAAKKALCLIPPPIGTSLMMNT</sequence>
<organism evidence="2 3">
    <name type="scientific">Mucilaginibacter terrigena</name>
    <dbReference type="NCBI Taxonomy" id="2492395"/>
    <lineage>
        <taxon>Bacteria</taxon>
        <taxon>Pseudomonadati</taxon>
        <taxon>Bacteroidota</taxon>
        <taxon>Sphingobacteriia</taxon>
        <taxon>Sphingobacteriales</taxon>
        <taxon>Sphingobacteriaceae</taxon>
        <taxon>Mucilaginibacter</taxon>
    </lineage>
</organism>
<proteinExistence type="predicted"/>
<evidence type="ECO:0000256" key="1">
    <source>
        <dbReference type="SAM" id="SignalP"/>
    </source>
</evidence>
<feature type="chain" id="PRO_5020779450" evidence="1">
    <location>
        <begin position="21"/>
        <end position="74"/>
    </location>
</feature>
<dbReference type="Proteomes" id="UP000293331">
    <property type="component" value="Unassembled WGS sequence"/>
</dbReference>
<reference evidence="2 3" key="1">
    <citation type="submission" date="2019-02" db="EMBL/GenBank/DDBJ databases">
        <title>Bacterial novel species Mucilaginibacter sp. 17JY9-4 isolated from soil.</title>
        <authorList>
            <person name="Jung H.-Y."/>
        </authorList>
    </citation>
    <scope>NUCLEOTIDE SEQUENCE [LARGE SCALE GENOMIC DNA]</scope>
    <source>
        <strain evidence="2 3">17JY9-4</strain>
    </source>
</reference>
<evidence type="ECO:0000313" key="2">
    <source>
        <dbReference type="EMBL" id="RYU91891.1"/>
    </source>
</evidence>